<dbReference type="PANTHER" id="PTHR37467">
    <property type="entry name" value="EXPORTED CALCIUM-BINDING GLYCOPROTEIN-RELATED"/>
    <property type="match status" value="1"/>
</dbReference>
<dbReference type="InterPro" id="IPR018247">
    <property type="entry name" value="EF_Hand_1_Ca_BS"/>
</dbReference>
<keyword evidence="6" id="KW-0472">Membrane</keyword>
<sequence length="233" mass="25794">MFEKIQLPSSEPEDILQPADSIQKTSSVSTSPLPPVHLPGTSSLPALDTKQFDPDNHKEKKREPKLTVSEAKRPIPFWKIALLIMVGLFIILFAALFAYFLLTRSTKETIQMPEESPLITNEEVPQAQEPTTNTPIFETPPLIEEFSNETPPKLFVDTDKDGLTDEKEQALGTSPTQADTDGDGLFDREEVEVYKTDPLNPDTDGDGYLDGEEVKNGYNPKGSGKLFEISPSS</sequence>
<name>A0A2M7XI55_9BACT</name>
<dbReference type="InterPro" id="IPR053180">
    <property type="entry name" value="Ca-binding_acidic-repeat"/>
</dbReference>
<feature type="region of interest" description="Disordered" evidence="5">
    <location>
        <begin position="1"/>
        <end position="67"/>
    </location>
</feature>
<dbReference type="Gene3D" id="4.10.1080.10">
    <property type="entry name" value="TSP type-3 repeat"/>
    <property type="match status" value="1"/>
</dbReference>
<keyword evidence="4" id="KW-0106">Calcium</keyword>
<dbReference type="PROSITE" id="PS00018">
    <property type="entry name" value="EF_HAND_1"/>
    <property type="match status" value="1"/>
</dbReference>
<dbReference type="InterPro" id="IPR028974">
    <property type="entry name" value="TSP_type-3_rpt"/>
</dbReference>
<dbReference type="InterPro" id="IPR002048">
    <property type="entry name" value="EF_hand_dom"/>
</dbReference>
<feature type="transmembrane region" description="Helical" evidence="6">
    <location>
        <begin position="80"/>
        <end position="102"/>
    </location>
</feature>
<gene>
    <name evidence="8" type="ORF">CO172_00755</name>
</gene>
<accession>A0A2M7XI55</accession>
<evidence type="ECO:0000256" key="1">
    <source>
        <dbReference type="ARBA" id="ARBA00004613"/>
    </source>
</evidence>
<dbReference type="Pfam" id="PF18884">
    <property type="entry name" value="TSP3_bac"/>
    <property type="match status" value="3"/>
</dbReference>
<organism evidence="8 9">
    <name type="scientific">Candidatus Uhrbacteria bacterium CG_4_9_14_3_um_filter_36_7</name>
    <dbReference type="NCBI Taxonomy" id="1975033"/>
    <lineage>
        <taxon>Bacteria</taxon>
        <taxon>Candidatus Uhriibacteriota</taxon>
    </lineage>
</organism>
<evidence type="ECO:0000256" key="2">
    <source>
        <dbReference type="ARBA" id="ARBA00022525"/>
    </source>
</evidence>
<dbReference type="SUPFAM" id="SSF103647">
    <property type="entry name" value="TSP type-3 repeat"/>
    <property type="match status" value="1"/>
</dbReference>
<proteinExistence type="predicted"/>
<evidence type="ECO:0000313" key="8">
    <source>
        <dbReference type="EMBL" id="PJA47589.1"/>
    </source>
</evidence>
<evidence type="ECO:0000259" key="7">
    <source>
        <dbReference type="PROSITE" id="PS50222"/>
    </source>
</evidence>
<dbReference type="Proteomes" id="UP000229749">
    <property type="component" value="Unassembled WGS sequence"/>
</dbReference>
<evidence type="ECO:0000256" key="5">
    <source>
        <dbReference type="SAM" id="MobiDB-lite"/>
    </source>
</evidence>
<evidence type="ECO:0000256" key="6">
    <source>
        <dbReference type="SAM" id="Phobius"/>
    </source>
</evidence>
<dbReference type="PANTHER" id="PTHR37467:SF1">
    <property type="entry name" value="EXPORTED CALCIUM-BINDING GLYCOPROTEIN"/>
    <property type="match status" value="1"/>
</dbReference>
<dbReference type="EMBL" id="PFWS01000010">
    <property type="protein sequence ID" value="PJA47589.1"/>
    <property type="molecule type" value="Genomic_DNA"/>
</dbReference>
<evidence type="ECO:0000256" key="4">
    <source>
        <dbReference type="ARBA" id="ARBA00022837"/>
    </source>
</evidence>
<keyword evidence="2" id="KW-0964">Secreted</keyword>
<comment type="subcellular location">
    <subcellularLocation>
        <location evidence="1">Secreted</location>
    </subcellularLocation>
</comment>
<comment type="caution">
    <text evidence="8">The sequence shown here is derived from an EMBL/GenBank/DDBJ whole genome shotgun (WGS) entry which is preliminary data.</text>
</comment>
<dbReference type="GO" id="GO:0005509">
    <property type="term" value="F:calcium ion binding"/>
    <property type="evidence" value="ECO:0007669"/>
    <property type="project" value="InterPro"/>
</dbReference>
<dbReference type="AlphaFoldDB" id="A0A2M7XI55"/>
<dbReference type="InterPro" id="IPR059100">
    <property type="entry name" value="TSP3_bac"/>
</dbReference>
<feature type="compositionally biased region" description="Basic and acidic residues" evidence="5">
    <location>
        <begin position="185"/>
        <end position="195"/>
    </location>
</feature>
<evidence type="ECO:0000313" key="9">
    <source>
        <dbReference type="Proteomes" id="UP000229749"/>
    </source>
</evidence>
<protein>
    <recommendedName>
        <fullName evidence="7">EF-hand domain-containing protein</fullName>
    </recommendedName>
</protein>
<feature type="domain" description="EF-hand" evidence="7">
    <location>
        <begin position="202"/>
        <end position="224"/>
    </location>
</feature>
<feature type="compositionally biased region" description="Basic and acidic residues" evidence="5">
    <location>
        <begin position="50"/>
        <end position="67"/>
    </location>
</feature>
<dbReference type="PROSITE" id="PS50222">
    <property type="entry name" value="EF_HAND_2"/>
    <property type="match status" value="1"/>
</dbReference>
<keyword evidence="6" id="KW-0812">Transmembrane</keyword>
<keyword evidence="3" id="KW-0732">Signal</keyword>
<evidence type="ECO:0000256" key="3">
    <source>
        <dbReference type="ARBA" id="ARBA00022729"/>
    </source>
</evidence>
<keyword evidence="6" id="KW-1133">Transmembrane helix</keyword>
<reference evidence="9" key="1">
    <citation type="submission" date="2017-09" db="EMBL/GenBank/DDBJ databases">
        <title>Depth-based differentiation of microbial function through sediment-hosted aquifers and enrichment of novel symbionts in the deep terrestrial subsurface.</title>
        <authorList>
            <person name="Probst A.J."/>
            <person name="Ladd B."/>
            <person name="Jarett J.K."/>
            <person name="Geller-Mcgrath D.E."/>
            <person name="Sieber C.M.K."/>
            <person name="Emerson J.B."/>
            <person name="Anantharaman K."/>
            <person name="Thomas B.C."/>
            <person name="Malmstrom R."/>
            <person name="Stieglmeier M."/>
            <person name="Klingl A."/>
            <person name="Woyke T."/>
            <person name="Ryan C.M."/>
            <person name="Banfield J.F."/>
        </authorList>
    </citation>
    <scope>NUCLEOTIDE SEQUENCE [LARGE SCALE GENOMIC DNA]</scope>
</reference>
<feature type="region of interest" description="Disordered" evidence="5">
    <location>
        <begin position="167"/>
        <end position="233"/>
    </location>
</feature>